<dbReference type="PANTHER" id="PTHR23501:SF193">
    <property type="entry name" value="MULTIDRUG TRANSPORTER, PUTATIVE (AFU_ORTHOLOGUE AFUA_8G00940)-RELATED"/>
    <property type="match status" value="1"/>
</dbReference>
<accession>A0AAV9HM92</accession>
<dbReference type="Proteomes" id="UP001321749">
    <property type="component" value="Unassembled WGS sequence"/>
</dbReference>
<protein>
    <submittedName>
        <fullName evidence="10">Transporter</fullName>
    </submittedName>
</protein>
<feature type="transmembrane region" description="Helical" evidence="8">
    <location>
        <begin position="342"/>
        <end position="363"/>
    </location>
</feature>
<dbReference type="FunFam" id="1.20.1250.20:FF:000196">
    <property type="entry name" value="MFS toxin efflux pump (AflT)"/>
    <property type="match status" value="1"/>
</dbReference>
<dbReference type="PROSITE" id="PS50850">
    <property type="entry name" value="MFS"/>
    <property type="match status" value="1"/>
</dbReference>
<feature type="domain" description="Major facilitator superfamily (MFS) profile" evidence="9">
    <location>
        <begin position="74"/>
        <end position="563"/>
    </location>
</feature>
<keyword evidence="4 8" id="KW-0812">Transmembrane</keyword>
<evidence type="ECO:0000256" key="1">
    <source>
        <dbReference type="ARBA" id="ARBA00004141"/>
    </source>
</evidence>
<reference evidence="10" key="1">
    <citation type="journal article" date="2023" name="Mol. Phylogenet. Evol.">
        <title>Genome-scale phylogeny and comparative genomics of the fungal order Sordariales.</title>
        <authorList>
            <person name="Hensen N."/>
            <person name="Bonometti L."/>
            <person name="Westerberg I."/>
            <person name="Brannstrom I.O."/>
            <person name="Guillou S."/>
            <person name="Cros-Aarteil S."/>
            <person name="Calhoun S."/>
            <person name="Haridas S."/>
            <person name="Kuo A."/>
            <person name="Mondo S."/>
            <person name="Pangilinan J."/>
            <person name="Riley R."/>
            <person name="LaButti K."/>
            <person name="Andreopoulos B."/>
            <person name="Lipzen A."/>
            <person name="Chen C."/>
            <person name="Yan M."/>
            <person name="Daum C."/>
            <person name="Ng V."/>
            <person name="Clum A."/>
            <person name="Steindorff A."/>
            <person name="Ohm R.A."/>
            <person name="Martin F."/>
            <person name="Silar P."/>
            <person name="Natvig D.O."/>
            <person name="Lalanne C."/>
            <person name="Gautier V."/>
            <person name="Ament-Velasquez S.L."/>
            <person name="Kruys A."/>
            <person name="Hutchinson M.I."/>
            <person name="Powell A.J."/>
            <person name="Barry K."/>
            <person name="Miller A.N."/>
            <person name="Grigoriev I.V."/>
            <person name="Debuchy R."/>
            <person name="Gladieux P."/>
            <person name="Hiltunen Thoren M."/>
            <person name="Johannesson H."/>
        </authorList>
    </citation>
    <scope>NUCLEOTIDE SEQUENCE</scope>
    <source>
        <strain evidence="10">PSN324</strain>
    </source>
</reference>
<keyword evidence="5 8" id="KW-1133">Transmembrane helix</keyword>
<sequence length="581" mass="61619">MDYPTSTASEDAIKKGKPSANDPFSGQEFITTALPASSDDHDASATDYGTDGVAIAPTVSFAPQYITGVKLFTAMAAVTLVVFLLMLDTAILATALPRITDDFNSLTDVTWYASVYNLTSAALQPLTGKIYNKFSTRWTFMSFFLVFEVGSAICGVAKSSPSFIAGRAIAGLGGAGLMNGGLTIIATSAPLERRASLTGLLMGCSQLGIVLAPLIGGALTTYATWRWCFYMNLPLGAVAIGGLLLVQIPDLIEKPSPVAVLRRLHIELDLVGFALLAPASIQLLMALSWGGNEYDWDSPTIIGLFCGAGGTLLVWLAWDWYQGDDALIPLSLLRQQAVWSSSITHTFLMIIVFTGSFFLPIYFQAVKGVTAIMSGVYVLASIIVQLLSAILAGVAVERTGYPIPYAIAAGVLAAISNGLFSMLSPDSSTGQWIGFQILNGFGRGIGMQMGILALQSTLKPADISIGMSILIFFQTMGVAILLAISTAIFQTGLQAEIPRHAPNADTAAIIHAGATHFRNIVDPSDLPGVLVAYANSIHRPFYLAAACGALAVFTSLFMGWTDIRKSKRKVTQPSNIDPEKA</sequence>
<evidence type="ECO:0000256" key="3">
    <source>
        <dbReference type="ARBA" id="ARBA00022448"/>
    </source>
</evidence>
<feature type="transmembrane region" description="Helical" evidence="8">
    <location>
        <begin position="466"/>
        <end position="489"/>
    </location>
</feature>
<dbReference type="Pfam" id="PF07690">
    <property type="entry name" value="MFS_1"/>
    <property type="match status" value="1"/>
</dbReference>
<comment type="caution">
    <text evidence="10">The sequence shown here is derived from an EMBL/GenBank/DDBJ whole genome shotgun (WGS) entry which is preliminary data.</text>
</comment>
<dbReference type="Gene3D" id="1.20.1720.10">
    <property type="entry name" value="Multidrug resistance protein D"/>
    <property type="match status" value="1"/>
</dbReference>
<dbReference type="GO" id="GO:0022857">
    <property type="term" value="F:transmembrane transporter activity"/>
    <property type="evidence" value="ECO:0007669"/>
    <property type="project" value="InterPro"/>
</dbReference>
<evidence type="ECO:0000256" key="2">
    <source>
        <dbReference type="ARBA" id="ARBA00007520"/>
    </source>
</evidence>
<name>A0AAV9HM92_9PEZI</name>
<dbReference type="InterPro" id="IPR036259">
    <property type="entry name" value="MFS_trans_sf"/>
</dbReference>
<keyword evidence="3" id="KW-0813">Transport</keyword>
<dbReference type="PANTHER" id="PTHR23501">
    <property type="entry name" value="MAJOR FACILITATOR SUPERFAMILY"/>
    <property type="match status" value="1"/>
</dbReference>
<feature type="transmembrane region" description="Helical" evidence="8">
    <location>
        <begin position="138"/>
        <end position="158"/>
    </location>
</feature>
<evidence type="ECO:0000259" key="9">
    <source>
        <dbReference type="PROSITE" id="PS50850"/>
    </source>
</evidence>
<feature type="transmembrane region" description="Helical" evidence="8">
    <location>
        <begin position="541"/>
        <end position="560"/>
    </location>
</feature>
<feature type="transmembrane region" description="Helical" evidence="8">
    <location>
        <begin position="375"/>
        <end position="396"/>
    </location>
</feature>
<dbReference type="Gene3D" id="1.20.1250.20">
    <property type="entry name" value="MFS general substrate transporter like domains"/>
    <property type="match status" value="1"/>
</dbReference>
<dbReference type="AlphaFoldDB" id="A0AAV9HM92"/>
<feature type="transmembrane region" description="Helical" evidence="8">
    <location>
        <begin position="301"/>
        <end position="321"/>
    </location>
</feature>
<feature type="transmembrane region" description="Helical" evidence="8">
    <location>
        <begin position="432"/>
        <end position="454"/>
    </location>
</feature>
<evidence type="ECO:0000313" key="10">
    <source>
        <dbReference type="EMBL" id="KAK4461972.1"/>
    </source>
</evidence>
<evidence type="ECO:0000256" key="7">
    <source>
        <dbReference type="SAM" id="MobiDB-lite"/>
    </source>
</evidence>
<feature type="transmembrane region" description="Helical" evidence="8">
    <location>
        <begin position="403"/>
        <end position="420"/>
    </location>
</feature>
<feature type="region of interest" description="Disordered" evidence="7">
    <location>
        <begin position="1"/>
        <end position="25"/>
    </location>
</feature>
<dbReference type="InterPro" id="IPR011701">
    <property type="entry name" value="MFS"/>
</dbReference>
<evidence type="ECO:0000256" key="8">
    <source>
        <dbReference type="SAM" id="Phobius"/>
    </source>
</evidence>
<organism evidence="10 11">
    <name type="scientific">Cladorrhinum samala</name>
    <dbReference type="NCBI Taxonomy" id="585594"/>
    <lineage>
        <taxon>Eukaryota</taxon>
        <taxon>Fungi</taxon>
        <taxon>Dikarya</taxon>
        <taxon>Ascomycota</taxon>
        <taxon>Pezizomycotina</taxon>
        <taxon>Sordariomycetes</taxon>
        <taxon>Sordariomycetidae</taxon>
        <taxon>Sordariales</taxon>
        <taxon>Podosporaceae</taxon>
        <taxon>Cladorrhinum</taxon>
    </lineage>
</organism>
<feature type="transmembrane region" description="Helical" evidence="8">
    <location>
        <begin position="197"/>
        <end position="223"/>
    </location>
</feature>
<gene>
    <name evidence="10" type="ORF">QBC42DRAFT_86193</name>
</gene>
<evidence type="ECO:0000256" key="5">
    <source>
        <dbReference type="ARBA" id="ARBA00022989"/>
    </source>
</evidence>
<comment type="similarity">
    <text evidence="2">Belongs to the major facilitator superfamily. TCR/Tet family.</text>
</comment>
<dbReference type="GO" id="GO:0005886">
    <property type="term" value="C:plasma membrane"/>
    <property type="evidence" value="ECO:0007669"/>
    <property type="project" value="TreeGrafter"/>
</dbReference>
<keyword evidence="6 8" id="KW-0472">Membrane</keyword>
<feature type="transmembrane region" description="Helical" evidence="8">
    <location>
        <begin position="71"/>
        <end position="97"/>
    </location>
</feature>
<evidence type="ECO:0000256" key="6">
    <source>
        <dbReference type="ARBA" id="ARBA00023136"/>
    </source>
</evidence>
<reference evidence="10" key="2">
    <citation type="submission" date="2023-06" db="EMBL/GenBank/DDBJ databases">
        <authorList>
            <consortium name="Lawrence Berkeley National Laboratory"/>
            <person name="Mondo S.J."/>
            <person name="Hensen N."/>
            <person name="Bonometti L."/>
            <person name="Westerberg I."/>
            <person name="Brannstrom I.O."/>
            <person name="Guillou S."/>
            <person name="Cros-Aarteil S."/>
            <person name="Calhoun S."/>
            <person name="Haridas S."/>
            <person name="Kuo A."/>
            <person name="Pangilinan J."/>
            <person name="Riley R."/>
            <person name="Labutti K."/>
            <person name="Andreopoulos B."/>
            <person name="Lipzen A."/>
            <person name="Chen C."/>
            <person name="Yanf M."/>
            <person name="Daum C."/>
            <person name="Ng V."/>
            <person name="Clum A."/>
            <person name="Steindorff A."/>
            <person name="Ohm R."/>
            <person name="Martin F."/>
            <person name="Silar P."/>
            <person name="Natvig D."/>
            <person name="Lalanne C."/>
            <person name="Gautier V."/>
            <person name="Ament-Velasquez S.L."/>
            <person name="Kruys A."/>
            <person name="Hutchinson M.I."/>
            <person name="Powell A.J."/>
            <person name="Barry K."/>
            <person name="Miller A.N."/>
            <person name="Grigoriev I.V."/>
            <person name="Debuchy R."/>
            <person name="Gladieux P."/>
            <person name="Thoren M.H."/>
            <person name="Johannesson H."/>
        </authorList>
    </citation>
    <scope>NUCLEOTIDE SEQUENCE</scope>
    <source>
        <strain evidence="10">PSN324</strain>
    </source>
</reference>
<keyword evidence="11" id="KW-1185">Reference proteome</keyword>
<evidence type="ECO:0000313" key="11">
    <source>
        <dbReference type="Proteomes" id="UP001321749"/>
    </source>
</evidence>
<dbReference type="SUPFAM" id="SSF103473">
    <property type="entry name" value="MFS general substrate transporter"/>
    <property type="match status" value="1"/>
</dbReference>
<evidence type="ECO:0000256" key="4">
    <source>
        <dbReference type="ARBA" id="ARBA00022692"/>
    </source>
</evidence>
<feature type="transmembrane region" description="Helical" evidence="8">
    <location>
        <begin position="164"/>
        <end position="185"/>
    </location>
</feature>
<proteinExistence type="inferred from homology"/>
<dbReference type="CDD" id="cd17502">
    <property type="entry name" value="MFS_Azr1_MDR_like"/>
    <property type="match status" value="1"/>
</dbReference>
<dbReference type="EMBL" id="MU864980">
    <property type="protein sequence ID" value="KAK4461972.1"/>
    <property type="molecule type" value="Genomic_DNA"/>
</dbReference>
<dbReference type="InterPro" id="IPR020846">
    <property type="entry name" value="MFS_dom"/>
</dbReference>
<comment type="subcellular location">
    <subcellularLocation>
        <location evidence="1">Membrane</location>
        <topology evidence="1">Multi-pass membrane protein</topology>
    </subcellularLocation>
</comment>
<feature type="transmembrane region" description="Helical" evidence="8">
    <location>
        <begin position="229"/>
        <end position="248"/>
    </location>
</feature>